<dbReference type="KEGG" id="ifn:GM661_09695"/>
<accession>A0A8A7KK41</accession>
<evidence type="ECO:0000313" key="2">
    <source>
        <dbReference type="Proteomes" id="UP000665020"/>
    </source>
</evidence>
<name>A0A8A7KK41_9FIRM</name>
<sequence>MIIIYHCYGGAHSSVLSAGIHTNRLPVDRVPSRKEILKLPYFDKTESQEIGIPFYFGKDEYNNKVYIQGMGRAEKIVLNTLDSFLEEKKINKNLVYVQNTLKKVNILVRIGGFMSRGLDMVFPGRLLTVYGLQLAYPNFIGLVRTVKEEISIAYKDKI</sequence>
<evidence type="ECO:0000313" key="1">
    <source>
        <dbReference type="EMBL" id="QTL98232.1"/>
    </source>
</evidence>
<dbReference type="AlphaFoldDB" id="A0A8A7KK41"/>
<reference evidence="1" key="1">
    <citation type="submission" date="2019-12" db="EMBL/GenBank/DDBJ databases">
        <authorList>
            <person name="zhang j."/>
            <person name="sun C.M."/>
        </authorList>
    </citation>
    <scope>NUCLEOTIDE SEQUENCE</scope>
    <source>
        <strain evidence="1">NS-1</strain>
    </source>
</reference>
<keyword evidence="2" id="KW-1185">Reference proteome</keyword>
<dbReference type="Proteomes" id="UP000665020">
    <property type="component" value="Chromosome"/>
</dbReference>
<gene>
    <name evidence="1" type="ORF">GM661_09695</name>
</gene>
<proteinExistence type="predicted"/>
<dbReference type="Pfam" id="PF11385">
    <property type="entry name" value="DUF3189"/>
    <property type="match status" value="1"/>
</dbReference>
<protein>
    <submittedName>
        <fullName evidence="1">DUF3189 family protein</fullName>
    </submittedName>
</protein>
<dbReference type="EMBL" id="CP046640">
    <property type="protein sequence ID" value="QTL98232.1"/>
    <property type="molecule type" value="Genomic_DNA"/>
</dbReference>
<organism evidence="1 2">
    <name type="scientific">Iocasia fonsfrigidae</name>
    <dbReference type="NCBI Taxonomy" id="2682810"/>
    <lineage>
        <taxon>Bacteria</taxon>
        <taxon>Bacillati</taxon>
        <taxon>Bacillota</taxon>
        <taxon>Clostridia</taxon>
        <taxon>Halanaerobiales</taxon>
        <taxon>Halanaerobiaceae</taxon>
        <taxon>Iocasia</taxon>
    </lineage>
</organism>
<dbReference type="RefSeq" id="WP_230866685.1">
    <property type="nucleotide sequence ID" value="NZ_CP046640.1"/>
</dbReference>
<dbReference type="InterPro" id="IPR021525">
    <property type="entry name" value="DUF3189"/>
</dbReference>